<dbReference type="Proteomes" id="UP000721954">
    <property type="component" value="Unassembled WGS sequence"/>
</dbReference>
<comment type="caution">
    <text evidence="9">The sequence shown here is derived from an EMBL/GenBank/DDBJ whole genome shotgun (WGS) entry which is preliminary data.</text>
</comment>
<dbReference type="InterPro" id="IPR032808">
    <property type="entry name" value="DoxX"/>
</dbReference>
<organism evidence="9 10">
    <name type="scientific">Streptomyces smyrnaeus</name>
    <dbReference type="NCBI Taxonomy" id="1387713"/>
    <lineage>
        <taxon>Bacteria</taxon>
        <taxon>Bacillati</taxon>
        <taxon>Actinomycetota</taxon>
        <taxon>Actinomycetes</taxon>
        <taxon>Kitasatosporales</taxon>
        <taxon>Streptomycetaceae</taxon>
        <taxon>Streptomyces</taxon>
    </lineage>
</organism>
<evidence type="ECO:0000256" key="3">
    <source>
        <dbReference type="ARBA" id="ARBA00022475"/>
    </source>
</evidence>
<dbReference type="PANTHER" id="PTHR33452:SF1">
    <property type="entry name" value="INNER MEMBRANE PROTEIN YPHA-RELATED"/>
    <property type="match status" value="1"/>
</dbReference>
<dbReference type="PANTHER" id="PTHR33452">
    <property type="entry name" value="OXIDOREDUCTASE CATD-RELATED"/>
    <property type="match status" value="1"/>
</dbReference>
<feature type="region of interest" description="Disordered" evidence="7">
    <location>
        <begin position="1"/>
        <end position="33"/>
    </location>
</feature>
<keyword evidence="5 8" id="KW-1133">Transmembrane helix</keyword>
<evidence type="ECO:0000256" key="6">
    <source>
        <dbReference type="ARBA" id="ARBA00023136"/>
    </source>
</evidence>
<evidence type="ECO:0000256" key="5">
    <source>
        <dbReference type="ARBA" id="ARBA00022989"/>
    </source>
</evidence>
<evidence type="ECO:0000256" key="4">
    <source>
        <dbReference type="ARBA" id="ARBA00022692"/>
    </source>
</evidence>
<accession>A0ABS3XVY7</accession>
<sequence>MSSPHAPETPDSARHLQPSRVPGGSDAAPTEQSGHDAGLLVLRLAVGLTIAAHGSQKLFGWFSGGGIDGTAQFFESSGYPSAKTMAVVAGLTETLGGLGLVLGLLTPLAGAAVFGTMLNALAVKWGGGFFAPQGVEYELLLAAGAAALTLTGPGRLAADRVLPLPRPHRLTHGVGALVLGAVLAGVVVLTRS</sequence>
<name>A0ABS3XVY7_9ACTN</name>
<gene>
    <name evidence="9" type="ORF">JW613_14890</name>
</gene>
<comment type="subcellular location">
    <subcellularLocation>
        <location evidence="1">Cell membrane</location>
        <topology evidence="1">Multi-pass membrane protein</topology>
    </subcellularLocation>
</comment>
<evidence type="ECO:0000256" key="1">
    <source>
        <dbReference type="ARBA" id="ARBA00004651"/>
    </source>
</evidence>
<dbReference type="EMBL" id="JAFFZM010000008">
    <property type="protein sequence ID" value="MBO8199574.1"/>
    <property type="molecule type" value="Genomic_DNA"/>
</dbReference>
<feature type="transmembrane region" description="Helical" evidence="8">
    <location>
        <begin position="95"/>
        <end position="118"/>
    </location>
</feature>
<keyword evidence="4 8" id="KW-0812">Transmembrane</keyword>
<evidence type="ECO:0000256" key="8">
    <source>
        <dbReference type="SAM" id="Phobius"/>
    </source>
</evidence>
<dbReference type="RefSeq" id="WP_209211296.1">
    <property type="nucleotide sequence ID" value="NZ_JAFFZM010000008.1"/>
</dbReference>
<evidence type="ECO:0000256" key="7">
    <source>
        <dbReference type="SAM" id="MobiDB-lite"/>
    </source>
</evidence>
<dbReference type="InterPro" id="IPR051907">
    <property type="entry name" value="DoxX-like_oxidoreductase"/>
</dbReference>
<dbReference type="GeneID" id="96259891"/>
<dbReference type="Pfam" id="PF07681">
    <property type="entry name" value="DoxX"/>
    <property type="match status" value="1"/>
</dbReference>
<protein>
    <submittedName>
        <fullName evidence="9">DoxX family protein</fullName>
    </submittedName>
</protein>
<proteinExistence type="inferred from homology"/>
<evidence type="ECO:0000313" key="9">
    <source>
        <dbReference type="EMBL" id="MBO8199574.1"/>
    </source>
</evidence>
<comment type="similarity">
    <text evidence="2">Belongs to the DoxX family.</text>
</comment>
<feature type="transmembrane region" description="Helical" evidence="8">
    <location>
        <begin position="170"/>
        <end position="189"/>
    </location>
</feature>
<evidence type="ECO:0000256" key="2">
    <source>
        <dbReference type="ARBA" id="ARBA00006679"/>
    </source>
</evidence>
<keyword evidence="10" id="KW-1185">Reference proteome</keyword>
<keyword evidence="6 8" id="KW-0472">Membrane</keyword>
<keyword evidence="3" id="KW-1003">Cell membrane</keyword>
<evidence type="ECO:0000313" key="10">
    <source>
        <dbReference type="Proteomes" id="UP000721954"/>
    </source>
</evidence>
<reference evidence="9 10" key="1">
    <citation type="submission" date="2021-02" db="EMBL/GenBank/DDBJ databases">
        <title>Streptomyces spirodelae sp. nov., isolated from duckweed.</title>
        <authorList>
            <person name="Saimee Y."/>
            <person name="Duangmal K."/>
        </authorList>
    </citation>
    <scope>NUCLEOTIDE SEQUENCE [LARGE SCALE GENOMIC DNA]</scope>
    <source>
        <strain evidence="9 10">DSM 42105</strain>
    </source>
</reference>